<name>A0A366IFH6_9MICO</name>
<keyword evidence="2" id="KW-1185">Reference proteome</keyword>
<reference evidence="1 2" key="1">
    <citation type="submission" date="2018-06" db="EMBL/GenBank/DDBJ databases">
        <title>Freshwater and sediment microbial communities from various areas in North America, analyzing microbe dynamics in response to fracking.</title>
        <authorList>
            <person name="Lamendella R."/>
        </authorList>
    </citation>
    <scope>NUCLEOTIDE SEQUENCE [LARGE SCALE GENOMIC DNA]</scope>
    <source>
        <strain evidence="1 2">3b_TX</strain>
    </source>
</reference>
<organism evidence="1 2">
    <name type="scientific">Brevibacterium celere</name>
    <dbReference type="NCBI Taxonomy" id="225845"/>
    <lineage>
        <taxon>Bacteria</taxon>
        <taxon>Bacillati</taxon>
        <taxon>Actinomycetota</taxon>
        <taxon>Actinomycetes</taxon>
        <taxon>Micrococcales</taxon>
        <taxon>Brevibacteriaceae</taxon>
        <taxon>Brevibacterium</taxon>
    </lineage>
</organism>
<gene>
    <name evidence="1" type="ORF">DFO65_11326</name>
</gene>
<dbReference type="EMBL" id="QNSB01000013">
    <property type="protein sequence ID" value="RBP69328.1"/>
    <property type="molecule type" value="Genomic_DNA"/>
</dbReference>
<proteinExistence type="predicted"/>
<dbReference type="AlphaFoldDB" id="A0A366IFH6"/>
<dbReference type="RefSeq" id="WP_113905264.1">
    <property type="nucleotide sequence ID" value="NZ_QNSB01000013.1"/>
</dbReference>
<evidence type="ECO:0000313" key="1">
    <source>
        <dbReference type="EMBL" id="RBP69328.1"/>
    </source>
</evidence>
<protein>
    <submittedName>
        <fullName evidence="1">Uncharacterized protein</fullName>
    </submittedName>
</protein>
<evidence type="ECO:0000313" key="2">
    <source>
        <dbReference type="Proteomes" id="UP000253509"/>
    </source>
</evidence>
<sequence>MSHLADLIRASRPEWSIPDELDAAWAWMEHEGFGRETAAGYVLTPYPGERQLGPVFAADLTLGGWLEPDDPRADDLLPIAEISGSGGLAALWRDPAGVVRVVAFDGDGEPGILADSPTDFLALLAIGYDELTRFSLGAPPSEQEAVEAIAPFRAFVAGCGIAVPDDWAAPTADAFTVWLSTPPEAGDEPAIDYPCTGIAFAVLDLLGSPDGPDLAARFSALTGVPVSPNLESGQAALRDAGIFVFLTYGVLHTVSFNLEPHRPYAHPDRLIAGLSSTTGKAELRSWLGKPTSRRAATLRYEWGDRSLSADFQHEEIARITLDSPPPTPPAVDDESVFTGAAIDLLRMLGEPDSADLASRLGAVLGVDLGETVRKSSRRLRGVGVEVDIGKKGLRTVWAKAESFPGTLIDGIDTSTTKAQARALLGSPEAEGETHLRYFVVGRFLHLGFDDGQFSQVTLMHSRP</sequence>
<dbReference type="Proteomes" id="UP000253509">
    <property type="component" value="Unassembled WGS sequence"/>
</dbReference>
<comment type="caution">
    <text evidence="1">The sequence shown here is derived from an EMBL/GenBank/DDBJ whole genome shotgun (WGS) entry which is preliminary data.</text>
</comment>
<accession>A0A366IFH6</accession>